<keyword evidence="2" id="KW-1185">Reference proteome</keyword>
<reference evidence="1 2" key="1">
    <citation type="submission" date="2014-11" db="EMBL/GenBank/DDBJ databases">
        <title>Complete genome sequence of vB_YenM_TG1, a broad host range bacteriophage which infects Yersinia enterocolitica.</title>
        <authorList>
            <person name="Leon-Velarde C.G."/>
            <person name="Kropinski A.M."/>
            <person name="Chen S."/>
            <person name="Griffiths M.W."/>
            <person name="Odumeru J.A."/>
        </authorList>
    </citation>
    <scope>NUCLEOTIDE SEQUENCE [LARGE SCALE GENOMIC DNA]</scope>
</reference>
<gene>
    <name evidence="1" type="ORF">YenMTG1_013</name>
</gene>
<sequence>MNHYDITDQTEITVGTRLVFKSRIMRDRFANLYEINDSIACFSMREVCIEVSQYDTITRRVTGIKGFNNNSTISKISFHELKTYFNIVTDCRVITHTEQSVNDKFNATVETVERTIKERKIRVKDIDLTKENYKEFISFIELAFKD</sequence>
<evidence type="ECO:0000313" key="2">
    <source>
        <dbReference type="Proteomes" id="UP000031805"/>
    </source>
</evidence>
<proteinExistence type="predicted"/>
<organism evidence="1 2">
    <name type="scientific">Yersinia phage vB_YenM_TG1</name>
    <dbReference type="NCBI Taxonomy" id="1589265"/>
    <lineage>
        <taxon>Viruses</taxon>
        <taxon>Duplodnaviria</taxon>
        <taxon>Heunggongvirae</taxon>
        <taxon>Uroviricota</taxon>
        <taxon>Caudoviricetes</taxon>
        <taxon>Pantevenvirales</taxon>
        <taxon>Straboviridae</taxon>
        <taxon>Tevenvirinae</taxon>
        <taxon>Tegunavirus</taxon>
        <taxon>Tegunavirus yenmtg1</taxon>
    </lineage>
</organism>
<protein>
    <submittedName>
        <fullName evidence="1">Uncharacterized protein</fullName>
    </submittedName>
</protein>
<name>A0A0B4ZWZ1_9CAUD</name>
<accession>A0A0B4ZWZ1</accession>
<dbReference type="EMBL" id="KP202158">
    <property type="protein sequence ID" value="AJD81822.1"/>
    <property type="molecule type" value="Genomic_DNA"/>
</dbReference>
<dbReference type="KEGG" id="vg:26627336"/>
<dbReference type="Proteomes" id="UP000031805">
    <property type="component" value="Segment"/>
</dbReference>
<evidence type="ECO:0000313" key="1">
    <source>
        <dbReference type="EMBL" id="AJD81822.1"/>
    </source>
</evidence>
<dbReference type="GeneID" id="26627336"/>
<dbReference type="RefSeq" id="YP_009200274.1">
    <property type="nucleotide sequence ID" value="NC_028820.1"/>
</dbReference>